<dbReference type="InterPro" id="IPR002404">
    <property type="entry name" value="IRS_PTB"/>
</dbReference>
<dbReference type="InterPro" id="IPR014352">
    <property type="entry name" value="FERM/acyl-CoA-bd_prot_sf"/>
</dbReference>
<dbReference type="PROSITE" id="PS50057">
    <property type="entry name" value="FERM_3"/>
    <property type="match status" value="1"/>
</dbReference>
<dbReference type="Gene3D" id="3.10.20.90">
    <property type="entry name" value="Phosphatidylinositol 3-kinase Catalytic Subunit, Chain A, domain 1"/>
    <property type="match status" value="1"/>
</dbReference>
<accession>A0A7S0DJE5</accession>
<dbReference type="AlphaFoldDB" id="A0A7S0DJE5"/>
<dbReference type="InterPro" id="IPR019749">
    <property type="entry name" value="Band_41_domain"/>
</dbReference>
<sequence length="345" mass="40176">MPDDATNTNNAKVNIKVDPFTTVKEAEQMLFRKLGLQFTQAFGLFEANDDLQDVLAGNRRVMDVISSWDKSLEDEEKVTDVHRSQKMKKSQKRKDDILDLKPDYKYLLFQAKLSLRTSGPDKIDDFLKDAKALKILYNQAKRDVLQSRIQPEEKDVTRLAALKLQVDEGDFMPDIHRAGFLIKNMNRYVPRDLLPKSAKSKKGEAKLRTYEQKIMHKYEKLKGFTPQIAKRNYLDYVERWQSYGALWFEVEQRKQLKSYPDILKLGISPNGILLQNPEDKEILDSYAYKEVVTWGHSESKFILVVGDVVQQKKLVFKTPKGELMRNLIHSYIHFKVQSRMQAAKK</sequence>
<dbReference type="InterPro" id="IPR000299">
    <property type="entry name" value="FERM_domain"/>
</dbReference>
<dbReference type="Pfam" id="PF00373">
    <property type="entry name" value="FERM_M"/>
    <property type="match status" value="1"/>
</dbReference>
<dbReference type="InterPro" id="IPR019748">
    <property type="entry name" value="FERM_central"/>
</dbReference>
<reference evidence="2" key="1">
    <citation type="submission" date="2021-01" db="EMBL/GenBank/DDBJ databases">
        <authorList>
            <person name="Corre E."/>
            <person name="Pelletier E."/>
            <person name="Niang G."/>
            <person name="Scheremetjew M."/>
            <person name="Finn R."/>
            <person name="Kale V."/>
            <person name="Holt S."/>
            <person name="Cochrane G."/>
            <person name="Meng A."/>
            <person name="Brown T."/>
            <person name="Cohen L."/>
        </authorList>
    </citation>
    <scope>NUCLEOTIDE SEQUENCE</scope>
    <source>
        <strain evidence="2">CCMP2058</strain>
    </source>
</reference>
<dbReference type="PANTHER" id="PTHR46049">
    <property type="entry name" value="AGAP003327-PA"/>
    <property type="match status" value="1"/>
</dbReference>
<dbReference type="Gene3D" id="1.20.80.10">
    <property type="match status" value="1"/>
</dbReference>
<dbReference type="Pfam" id="PF21989">
    <property type="entry name" value="RA_2"/>
    <property type="match status" value="1"/>
</dbReference>
<proteinExistence type="predicted"/>
<organism evidence="2">
    <name type="scientific">Amorphochlora amoebiformis</name>
    <dbReference type="NCBI Taxonomy" id="1561963"/>
    <lineage>
        <taxon>Eukaryota</taxon>
        <taxon>Sar</taxon>
        <taxon>Rhizaria</taxon>
        <taxon>Cercozoa</taxon>
        <taxon>Chlorarachniophyceae</taxon>
        <taxon>Amorphochlora</taxon>
    </lineage>
</organism>
<dbReference type="CDD" id="cd14473">
    <property type="entry name" value="FERM_B-lobe"/>
    <property type="match status" value="1"/>
</dbReference>
<dbReference type="PANTHER" id="PTHR46049:SF10">
    <property type="entry name" value="MYOSIN VIIA"/>
    <property type="match status" value="1"/>
</dbReference>
<protein>
    <recommendedName>
        <fullName evidence="1">FERM domain-containing protein</fullName>
    </recommendedName>
</protein>
<gene>
    <name evidence="2" type="ORF">LAMO00422_LOCUS13193</name>
</gene>
<dbReference type="SMART" id="SM00295">
    <property type="entry name" value="B41"/>
    <property type="match status" value="1"/>
</dbReference>
<dbReference type="InterPro" id="IPR035963">
    <property type="entry name" value="FERM_2"/>
</dbReference>
<evidence type="ECO:0000313" key="2">
    <source>
        <dbReference type="EMBL" id="CAD8454252.1"/>
    </source>
</evidence>
<name>A0A7S0DJE5_9EUKA</name>
<feature type="domain" description="FERM" evidence="1">
    <location>
        <begin position="1"/>
        <end position="339"/>
    </location>
</feature>
<dbReference type="SUPFAM" id="SSF50729">
    <property type="entry name" value="PH domain-like"/>
    <property type="match status" value="1"/>
</dbReference>
<dbReference type="SUPFAM" id="SSF47031">
    <property type="entry name" value="Second domain of FERM"/>
    <property type="match status" value="1"/>
</dbReference>
<dbReference type="EMBL" id="HBEM01019279">
    <property type="protein sequence ID" value="CAD8454252.1"/>
    <property type="molecule type" value="Transcribed_RNA"/>
</dbReference>
<dbReference type="InterPro" id="IPR051724">
    <property type="entry name" value="Actin_motor_Myosin"/>
</dbReference>
<dbReference type="InterPro" id="IPR029071">
    <property type="entry name" value="Ubiquitin-like_domsf"/>
</dbReference>
<dbReference type="InterPro" id="IPR011993">
    <property type="entry name" value="PH-like_dom_sf"/>
</dbReference>
<dbReference type="SUPFAM" id="SSF54236">
    <property type="entry name" value="Ubiquitin-like"/>
    <property type="match status" value="1"/>
</dbReference>
<dbReference type="Pfam" id="PF02174">
    <property type="entry name" value="IRS"/>
    <property type="match status" value="1"/>
</dbReference>
<dbReference type="Gene3D" id="2.30.29.30">
    <property type="entry name" value="Pleckstrin-homology domain (PH domain)/Phosphotyrosine-binding domain (PTB)"/>
    <property type="match status" value="1"/>
</dbReference>
<evidence type="ECO:0000259" key="1">
    <source>
        <dbReference type="PROSITE" id="PS50057"/>
    </source>
</evidence>